<proteinExistence type="predicted"/>
<name>A0ACB0IX33_TRIPR</name>
<dbReference type="EMBL" id="CASHSV030000013">
    <property type="protein sequence ID" value="CAJ2637169.1"/>
    <property type="molecule type" value="Genomic_DNA"/>
</dbReference>
<evidence type="ECO:0000313" key="2">
    <source>
        <dbReference type="Proteomes" id="UP001177021"/>
    </source>
</evidence>
<gene>
    <name evidence="1" type="ORF">MILVUS5_LOCUS7554</name>
</gene>
<comment type="caution">
    <text evidence="1">The sequence shown here is derived from an EMBL/GenBank/DDBJ whole genome shotgun (WGS) entry which is preliminary data.</text>
</comment>
<organism evidence="1 2">
    <name type="scientific">Trifolium pratense</name>
    <name type="common">Red clover</name>
    <dbReference type="NCBI Taxonomy" id="57577"/>
    <lineage>
        <taxon>Eukaryota</taxon>
        <taxon>Viridiplantae</taxon>
        <taxon>Streptophyta</taxon>
        <taxon>Embryophyta</taxon>
        <taxon>Tracheophyta</taxon>
        <taxon>Spermatophyta</taxon>
        <taxon>Magnoliopsida</taxon>
        <taxon>eudicotyledons</taxon>
        <taxon>Gunneridae</taxon>
        <taxon>Pentapetalae</taxon>
        <taxon>rosids</taxon>
        <taxon>fabids</taxon>
        <taxon>Fabales</taxon>
        <taxon>Fabaceae</taxon>
        <taxon>Papilionoideae</taxon>
        <taxon>50 kb inversion clade</taxon>
        <taxon>NPAAA clade</taxon>
        <taxon>Hologalegina</taxon>
        <taxon>IRL clade</taxon>
        <taxon>Trifolieae</taxon>
        <taxon>Trifolium</taxon>
    </lineage>
</organism>
<reference evidence="1" key="1">
    <citation type="submission" date="2023-10" db="EMBL/GenBank/DDBJ databases">
        <authorList>
            <person name="Rodriguez Cubillos JULIANA M."/>
            <person name="De Vega J."/>
        </authorList>
    </citation>
    <scope>NUCLEOTIDE SEQUENCE</scope>
</reference>
<keyword evidence="2" id="KW-1185">Reference proteome</keyword>
<accession>A0ACB0IX33</accession>
<dbReference type="Proteomes" id="UP001177021">
    <property type="component" value="Unassembled WGS sequence"/>
</dbReference>
<protein>
    <submittedName>
        <fullName evidence="1">Uncharacterized protein</fullName>
    </submittedName>
</protein>
<evidence type="ECO:0000313" key="1">
    <source>
        <dbReference type="EMBL" id="CAJ2637169.1"/>
    </source>
</evidence>
<sequence>MAEEHQLMQKTMMETLKSIGFSQNASPTKQVVDDWSPKHVVGNYDSVKASCSAAPTNIKEDLDNGVDSVQKLLCMIVRRKTYLPIRLEHDKFVTNFNMSPKYMKDLLVGDNWLDLSILQLWCTAFKVHQLATFGNRKKATWIFPKTRLQPNAEDYLKGNIEEGDCTSYSEKLKGEEQNRVFLTVLECM</sequence>